<organism evidence="3 4">
    <name type="scientific">Fodinicola feengrottensis</name>
    <dbReference type="NCBI Taxonomy" id="435914"/>
    <lineage>
        <taxon>Bacteria</taxon>
        <taxon>Bacillati</taxon>
        <taxon>Actinomycetota</taxon>
        <taxon>Actinomycetes</taxon>
        <taxon>Mycobacteriales</taxon>
        <taxon>Fodinicola</taxon>
    </lineage>
</organism>
<dbReference type="InterPro" id="IPR042106">
    <property type="entry name" value="Nuo/plastoQ_OxRdtase_6_NuoJ"/>
</dbReference>
<keyword evidence="2" id="KW-0520">NAD</keyword>
<feature type="transmembrane region" description="Helical" evidence="2">
    <location>
        <begin position="31"/>
        <end position="49"/>
    </location>
</feature>
<keyword evidence="2" id="KW-1003">Cell membrane</keyword>
<keyword evidence="2" id="KW-0874">Quinone</keyword>
<comment type="similarity">
    <text evidence="1 2">Belongs to the complex I subunit 6 family.</text>
</comment>
<dbReference type="EC" id="7.1.1.-" evidence="2"/>
<feature type="transmembrane region" description="Helical" evidence="2">
    <location>
        <begin position="6"/>
        <end position="24"/>
    </location>
</feature>
<dbReference type="InterPro" id="IPR001457">
    <property type="entry name" value="NADH_UbQ/plastoQ_OxRdtase_su6"/>
</dbReference>
<evidence type="ECO:0000256" key="2">
    <source>
        <dbReference type="RuleBase" id="RU004429"/>
    </source>
</evidence>
<reference evidence="4" key="1">
    <citation type="journal article" date="2019" name="Int. J. Syst. Evol. Microbiol.">
        <title>The Global Catalogue of Microorganisms (GCM) 10K type strain sequencing project: providing services to taxonomists for standard genome sequencing and annotation.</title>
        <authorList>
            <consortium name="The Broad Institute Genomics Platform"/>
            <consortium name="The Broad Institute Genome Sequencing Center for Infectious Disease"/>
            <person name="Wu L."/>
            <person name="Ma J."/>
        </authorList>
    </citation>
    <scope>NUCLEOTIDE SEQUENCE [LARGE SCALE GENOMIC DNA]</scope>
    <source>
        <strain evidence="4">JCM 14718</strain>
    </source>
</reference>
<dbReference type="EMBL" id="BAAANY010000005">
    <property type="protein sequence ID" value="GAA1666743.1"/>
    <property type="molecule type" value="Genomic_DNA"/>
</dbReference>
<dbReference type="PANTHER" id="PTHR33269:SF17">
    <property type="entry name" value="NADH-UBIQUINONE OXIDOREDUCTASE CHAIN 6"/>
    <property type="match status" value="1"/>
</dbReference>
<dbReference type="Gene3D" id="1.20.120.1200">
    <property type="entry name" value="NADH-ubiquinone/plastoquinone oxidoreductase chain 6, subunit NuoJ"/>
    <property type="match status" value="1"/>
</dbReference>
<evidence type="ECO:0000256" key="1">
    <source>
        <dbReference type="ARBA" id="ARBA00005698"/>
    </source>
</evidence>
<feature type="transmembrane region" description="Helical" evidence="2">
    <location>
        <begin position="139"/>
        <end position="161"/>
    </location>
</feature>
<feature type="transmembrane region" description="Helical" evidence="2">
    <location>
        <begin position="55"/>
        <end position="77"/>
    </location>
</feature>
<comment type="caution">
    <text evidence="3">The sequence shown here is derived from an EMBL/GenBank/DDBJ whole genome shotgun (WGS) entry which is preliminary data.</text>
</comment>
<keyword evidence="2" id="KW-0472">Membrane</keyword>
<proteinExistence type="inferred from homology"/>
<name>A0ABP4SB43_9ACTN</name>
<evidence type="ECO:0000313" key="4">
    <source>
        <dbReference type="Proteomes" id="UP001500618"/>
    </source>
</evidence>
<comment type="function">
    <text evidence="2">NDH-1 shuttles electrons from NADH, via FMN and iron-sulfur (Fe-S) centers, to quinones in the respiratory chain. Couples the redox reaction to proton translocation (for every two electrons transferred, four hydrogen ions are translocated across the cytoplasmic membrane), and thus conserves the redox energy in a proton gradient.</text>
</comment>
<gene>
    <name evidence="3" type="ORF">GCM10009765_15260</name>
</gene>
<accession>A0ABP4SB43</accession>
<evidence type="ECO:0000313" key="3">
    <source>
        <dbReference type="EMBL" id="GAA1666743.1"/>
    </source>
</evidence>
<dbReference type="Proteomes" id="UP001500618">
    <property type="component" value="Unassembled WGS sequence"/>
</dbReference>
<keyword evidence="4" id="KW-1185">Reference proteome</keyword>
<keyword evidence="2" id="KW-0812">Transmembrane</keyword>
<feature type="transmembrane region" description="Helical" evidence="2">
    <location>
        <begin position="98"/>
        <end position="119"/>
    </location>
</feature>
<comment type="subcellular location">
    <subcellularLocation>
        <location evidence="2">Cell membrane</location>
        <topology evidence="2">Multi-pass membrane protein</topology>
    </subcellularLocation>
</comment>
<comment type="catalytic activity">
    <reaction evidence="2">
        <text>a quinone + NADH + 5 H(+)(in) = a quinol + NAD(+) + 4 H(+)(out)</text>
        <dbReference type="Rhea" id="RHEA:57888"/>
        <dbReference type="ChEBI" id="CHEBI:15378"/>
        <dbReference type="ChEBI" id="CHEBI:24646"/>
        <dbReference type="ChEBI" id="CHEBI:57540"/>
        <dbReference type="ChEBI" id="CHEBI:57945"/>
        <dbReference type="ChEBI" id="CHEBI:132124"/>
    </reaction>
</comment>
<keyword evidence="2" id="KW-1133">Transmembrane helix</keyword>
<dbReference type="Pfam" id="PF00499">
    <property type="entry name" value="Oxidored_q3"/>
    <property type="match status" value="1"/>
</dbReference>
<dbReference type="PANTHER" id="PTHR33269">
    <property type="entry name" value="NADH-UBIQUINONE OXIDOREDUCTASE CHAIN 6"/>
    <property type="match status" value="1"/>
</dbReference>
<dbReference type="RefSeq" id="WP_163566626.1">
    <property type="nucleotide sequence ID" value="NZ_BAAANY010000005.1"/>
</dbReference>
<protein>
    <recommendedName>
        <fullName evidence="2">NADH-quinone oxidoreductase subunit J</fullName>
        <ecNumber evidence="2">7.1.1.-</ecNumber>
    </recommendedName>
</protein>
<sequence>MTGLDVAVLGFGLLMLAAAVAVVTTKQLVHAALWLVVSFAALAACYLLLTAEIVAWVQVLIYVGAIVVLLLFGIMLTRSPTGPSSDVDTRNRWPARTVALAVGALLASTAIGPFWSTYLPLSASSAGSAKVLGTALFRFWVLPFELLSLLLLAALVAAVVLTRAKTGRSDRPVLARSSSGRGPAIGAGRR</sequence>